<feature type="domain" description="DNA mismatch repair MutH/Type II restriction enzyme Sau3AI" evidence="4">
    <location>
        <begin position="53"/>
        <end position="158"/>
    </location>
</feature>
<comment type="caution">
    <text evidence="5">The sequence shown here is derived from an EMBL/GenBank/DDBJ whole genome shotgun (WGS) entry which is preliminary data.</text>
</comment>
<dbReference type="GO" id="GO:0016787">
    <property type="term" value="F:hydrolase activity"/>
    <property type="evidence" value="ECO:0007669"/>
    <property type="project" value="UniProtKB-KW"/>
</dbReference>
<dbReference type="InterPro" id="IPR011335">
    <property type="entry name" value="Restrct_endonuc-II-like"/>
</dbReference>
<keyword evidence="2" id="KW-0255">Endonuclease</keyword>
<gene>
    <name evidence="5" type="ORF">AUJ23_02415</name>
</gene>
<dbReference type="InterPro" id="IPR011337">
    <property type="entry name" value="DNA_rep_MutH/RE_typeII_Sau3AI"/>
</dbReference>
<dbReference type="STRING" id="1805238.AUJ23_02415"/>
<keyword evidence="3" id="KW-0378">Hydrolase</keyword>
<sequence>MLSSKKLKALQKYIDIIESNKGKTIGSIYKSIIGENHSHYKKGASGLIVENLLGLKNNGSPLADLQDLNVEIKVLPLQLHNLKVKEPTQIKMINFLEVAKETWETAKIRSKIETIFWIVYGVPRDISTKKNESQDKYILLDWFIDAPNNDKQKIFKADWELIQSYIIEGKGDSLSCSMGKYIEPKTKGKNNKDLTNAPDGRGGLTKVRRRAFYFKKNYTNNNVVSEIDLTILKNEK</sequence>
<dbReference type="Pfam" id="PF02976">
    <property type="entry name" value="MutH"/>
    <property type="match status" value="1"/>
</dbReference>
<keyword evidence="1" id="KW-0540">Nuclease</keyword>
<proteinExistence type="predicted"/>
<evidence type="ECO:0000259" key="4">
    <source>
        <dbReference type="SMART" id="SM00927"/>
    </source>
</evidence>
<evidence type="ECO:0000256" key="2">
    <source>
        <dbReference type="ARBA" id="ARBA00022759"/>
    </source>
</evidence>
<dbReference type="AlphaFoldDB" id="A0A1J4U7C2"/>
<evidence type="ECO:0000313" key="6">
    <source>
        <dbReference type="Proteomes" id="UP000181941"/>
    </source>
</evidence>
<dbReference type="Proteomes" id="UP000181941">
    <property type="component" value="Unassembled WGS sequence"/>
</dbReference>
<name>A0A1J4U7C2_9BACT</name>
<dbReference type="GO" id="GO:0004519">
    <property type="term" value="F:endonuclease activity"/>
    <property type="evidence" value="ECO:0007669"/>
    <property type="project" value="UniProtKB-KW"/>
</dbReference>
<reference evidence="5 6" key="1">
    <citation type="journal article" date="2016" name="Environ. Microbiol.">
        <title>Genomic resolution of a cold subsurface aquifer community provides metabolic insights for novel microbes adapted to high CO concentrations.</title>
        <authorList>
            <person name="Probst A.J."/>
            <person name="Castelle C.J."/>
            <person name="Singh A."/>
            <person name="Brown C.T."/>
            <person name="Anantharaman K."/>
            <person name="Sharon I."/>
            <person name="Hug L.A."/>
            <person name="Burstein D."/>
            <person name="Emerson J.B."/>
            <person name="Thomas B.C."/>
            <person name="Banfield J.F."/>
        </authorList>
    </citation>
    <scope>NUCLEOTIDE SEQUENCE [LARGE SCALE GENOMIC DNA]</scope>
    <source>
        <strain evidence="5">CG1_02_32_51</strain>
    </source>
</reference>
<dbReference type="EMBL" id="MNVC01000026">
    <property type="protein sequence ID" value="OIO19179.1"/>
    <property type="molecule type" value="Genomic_DNA"/>
</dbReference>
<dbReference type="InterPro" id="IPR037057">
    <property type="entry name" value="DNA_rep_MutH/T2_RE_sf"/>
</dbReference>
<dbReference type="SMART" id="SM00927">
    <property type="entry name" value="MutH"/>
    <property type="match status" value="1"/>
</dbReference>
<protein>
    <recommendedName>
        <fullName evidence="4">DNA mismatch repair MutH/Type II restriction enzyme Sau3AI domain-containing protein</fullName>
    </recommendedName>
</protein>
<evidence type="ECO:0000256" key="1">
    <source>
        <dbReference type="ARBA" id="ARBA00022722"/>
    </source>
</evidence>
<accession>A0A1J4U7C2</accession>
<dbReference type="GO" id="GO:0003677">
    <property type="term" value="F:DNA binding"/>
    <property type="evidence" value="ECO:0007669"/>
    <property type="project" value="InterPro"/>
</dbReference>
<dbReference type="SUPFAM" id="SSF52980">
    <property type="entry name" value="Restriction endonuclease-like"/>
    <property type="match status" value="1"/>
</dbReference>
<dbReference type="Gene3D" id="3.40.600.10">
    <property type="entry name" value="DNA mismatch repair MutH/Restriction endonuclease, type II"/>
    <property type="match status" value="1"/>
</dbReference>
<organism evidence="5 6">
    <name type="scientific">Candidatus Magasanikbacteria bacterium CG1_02_32_51</name>
    <dbReference type="NCBI Taxonomy" id="1805238"/>
    <lineage>
        <taxon>Bacteria</taxon>
        <taxon>Candidatus Magasanikiibacteriota</taxon>
    </lineage>
</organism>
<evidence type="ECO:0000256" key="3">
    <source>
        <dbReference type="ARBA" id="ARBA00022801"/>
    </source>
</evidence>
<evidence type="ECO:0000313" key="5">
    <source>
        <dbReference type="EMBL" id="OIO19179.1"/>
    </source>
</evidence>